<dbReference type="Proteomes" id="UP000192578">
    <property type="component" value="Unassembled WGS sequence"/>
</dbReference>
<feature type="coiled-coil region" evidence="1">
    <location>
        <begin position="145"/>
        <end position="172"/>
    </location>
</feature>
<evidence type="ECO:0000256" key="1">
    <source>
        <dbReference type="SAM" id="Coils"/>
    </source>
</evidence>
<keyword evidence="3" id="KW-1185">Reference proteome</keyword>
<organism evidence="2 3">
    <name type="scientific">Hypsibius exemplaris</name>
    <name type="common">Freshwater tardigrade</name>
    <dbReference type="NCBI Taxonomy" id="2072580"/>
    <lineage>
        <taxon>Eukaryota</taxon>
        <taxon>Metazoa</taxon>
        <taxon>Ecdysozoa</taxon>
        <taxon>Tardigrada</taxon>
        <taxon>Eutardigrada</taxon>
        <taxon>Parachela</taxon>
        <taxon>Hypsibioidea</taxon>
        <taxon>Hypsibiidae</taxon>
        <taxon>Hypsibius</taxon>
    </lineage>
</organism>
<sequence>MAEEFEGGQETALLPQEVALAAQPMAEEVRAVMNHLTNRIKKWGAKIQSQDARIDKLERQMDMMLQNMQKQETENVELRRVFAAQQVSIDTLAIQVNLTPGEDQIRELLNLRDGAILENRATYDGLRGQENMMLRQQLILIDQQFASQTKTINELKARIDHLEQQLNMSEAAESQQMMAVFGV</sequence>
<evidence type="ECO:0000313" key="2">
    <source>
        <dbReference type="EMBL" id="OWA52496.1"/>
    </source>
</evidence>
<accession>A0A9X6NLG1</accession>
<name>A0A9X6NLG1_HYPEX</name>
<protein>
    <submittedName>
        <fullName evidence="2">Uncharacterized protein</fullName>
    </submittedName>
</protein>
<reference evidence="3" key="1">
    <citation type="submission" date="2017-01" db="EMBL/GenBank/DDBJ databases">
        <title>Comparative genomics of anhydrobiosis in the tardigrade Hypsibius dujardini.</title>
        <authorList>
            <person name="Yoshida Y."/>
            <person name="Koutsovoulos G."/>
            <person name="Laetsch D."/>
            <person name="Stevens L."/>
            <person name="Kumar S."/>
            <person name="Horikawa D."/>
            <person name="Ishino K."/>
            <person name="Komine S."/>
            <person name="Tomita M."/>
            <person name="Blaxter M."/>
            <person name="Arakawa K."/>
        </authorList>
    </citation>
    <scope>NUCLEOTIDE SEQUENCE [LARGE SCALE GENOMIC DNA]</scope>
    <source>
        <strain evidence="3">Z151</strain>
    </source>
</reference>
<dbReference type="AlphaFoldDB" id="A0A9X6NLG1"/>
<gene>
    <name evidence="2" type="ORF">BV898_16948</name>
</gene>
<proteinExistence type="predicted"/>
<feature type="coiled-coil region" evidence="1">
    <location>
        <begin position="40"/>
        <end position="81"/>
    </location>
</feature>
<keyword evidence="1" id="KW-0175">Coiled coil</keyword>
<dbReference type="EMBL" id="MTYJ01000271">
    <property type="protein sequence ID" value="OWA52496.1"/>
    <property type="molecule type" value="Genomic_DNA"/>
</dbReference>
<comment type="caution">
    <text evidence="2">The sequence shown here is derived from an EMBL/GenBank/DDBJ whole genome shotgun (WGS) entry which is preliminary data.</text>
</comment>
<evidence type="ECO:0000313" key="3">
    <source>
        <dbReference type="Proteomes" id="UP000192578"/>
    </source>
</evidence>